<keyword evidence="1" id="KW-1133">Transmembrane helix</keyword>
<dbReference type="PANTHER" id="PTHR30161:SF2">
    <property type="entry name" value="INVASION PROTEIN INVA"/>
    <property type="match status" value="1"/>
</dbReference>
<feature type="transmembrane region" description="Helical" evidence="1">
    <location>
        <begin position="20"/>
        <end position="38"/>
    </location>
</feature>
<feature type="transmembrane region" description="Helical" evidence="1">
    <location>
        <begin position="115"/>
        <end position="134"/>
    </location>
</feature>
<feature type="transmembrane region" description="Helical" evidence="1">
    <location>
        <begin position="44"/>
        <end position="63"/>
    </location>
</feature>
<feature type="transmembrane region" description="Helical" evidence="1">
    <location>
        <begin position="75"/>
        <end position="95"/>
    </location>
</feature>
<feature type="transmembrane region" description="Helical" evidence="1">
    <location>
        <begin position="202"/>
        <end position="224"/>
    </location>
</feature>
<evidence type="ECO:0000313" key="3">
    <source>
        <dbReference type="Proteomes" id="UP000245890"/>
    </source>
</evidence>
<reference evidence="2 3" key="1">
    <citation type="submission" date="2018-05" db="EMBL/GenBank/DDBJ databases">
        <title>Description of Sphingomonas pokkalii sp nov, isolated from the rhizosphere of saline tolerant pokkali rice and its draft genome analysis.</title>
        <authorList>
            <person name="Menon R."/>
            <person name="Kumari S."/>
            <person name="Rameshkumar N."/>
        </authorList>
    </citation>
    <scope>NUCLEOTIDE SEQUENCE [LARGE SCALE GENOMIC DNA]</scope>
    <source>
        <strain evidence="2 3">L3B27</strain>
    </source>
</reference>
<dbReference type="Proteomes" id="UP000245890">
    <property type="component" value="Unassembled WGS sequence"/>
</dbReference>
<keyword evidence="1" id="KW-0812">Transmembrane</keyword>
<gene>
    <name evidence="2" type="ORF">DD559_02600</name>
</gene>
<dbReference type="PRINTS" id="PR00949">
    <property type="entry name" value="TYPE3IMAPROT"/>
</dbReference>
<dbReference type="EMBL" id="QENQ01000001">
    <property type="protein sequence ID" value="PVX28363.1"/>
    <property type="molecule type" value="Genomic_DNA"/>
</dbReference>
<proteinExistence type="predicted"/>
<dbReference type="InterPro" id="IPR001712">
    <property type="entry name" value="T3SS_FHIPEP"/>
</dbReference>
<protein>
    <submittedName>
        <fullName evidence="2">Type III secretion pore protein</fullName>
    </submittedName>
</protein>
<feature type="transmembrane region" description="Helical" evidence="1">
    <location>
        <begin position="283"/>
        <end position="301"/>
    </location>
</feature>
<dbReference type="GO" id="GO:0009306">
    <property type="term" value="P:protein secretion"/>
    <property type="evidence" value="ECO:0007669"/>
    <property type="project" value="InterPro"/>
</dbReference>
<dbReference type="PANTHER" id="PTHR30161">
    <property type="entry name" value="FLAGELLAR EXPORT PROTEIN, MEMBRANE FLHA SUBUNIT-RELATED"/>
    <property type="match status" value="1"/>
</dbReference>
<evidence type="ECO:0000313" key="2">
    <source>
        <dbReference type="EMBL" id="PVX28363.1"/>
    </source>
</evidence>
<dbReference type="PIRSF" id="PIRSF005419">
    <property type="entry name" value="FlhA"/>
    <property type="match status" value="1"/>
</dbReference>
<keyword evidence="3" id="KW-1185">Reference proteome</keyword>
<organism evidence="2 3">
    <name type="scientific">Sphingomonas pokkalii</name>
    <dbReference type="NCBI Taxonomy" id="2175090"/>
    <lineage>
        <taxon>Bacteria</taxon>
        <taxon>Pseudomonadati</taxon>
        <taxon>Pseudomonadota</taxon>
        <taxon>Alphaproteobacteria</taxon>
        <taxon>Sphingomonadales</taxon>
        <taxon>Sphingomonadaceae</taxon>
        <taxon>Sphingomonas</taxon>
    </lineage>
</organism>
<evidence type="ECO:0000256" key="1">
    <source>
        <dbReference type="SAM" id="Phobius"/>
    </source>
</evidence>
<sequence length="653" mass="69260">MAIASSLRGLRRMPVRVADMLLVGSVVMVVLLMIVPMPPLALDAFIATNMTVGILLLLSCMYVAKPLDFSTFPTVLLLSTLFRLAISISTTRMILTHVDGGEIIQQFGEMVAGGNLVVGLVVFLIITIVQFIVISKGAERVAEVAARFSLDAMPGKQLSIDSDLRSGILTKDEAREKRRTLELESKLHGSLDGAMKFVKGDAIASVIIVLVNLLGGLAVGMLYHGMSAGEAATTFSILTIGDGLVAQVPALFSAMAAGLLVTRTTDEERDGDLGPAIARQITGKPHVLLIGGGLAMLLGLVPGFPTLIFFALASALLLGGAFLHPTSGAWLRTRLGLASGETAVATGETLIAAQALPVVDPLRLAVGLPPQHPAFPALADRLREGAAALQTRTGIAIPDLRVVPDARLNEGEWLLSAHDAPLGGGATDTGALPEVAAARVAQLLERNLGLFLGLQEVTDHLNRLGETHPEVVKEAVRAVPTGRIGEVLRLLAEESVPLRNFRDAIEAIGEVGQYEREAVPMAERVRVAMRRHLIAPLCEAGRLRVLIVGADLEETIRQTVTPVDGQMRLAINPHQMRALVALLSTQVASSGARAILTAQDLRRPLRLLIAGDLFEVPVISFNELNPAVPLDIVGEINAAPESLTNQMSDEVSQ</sequence>
<dbReference type="RefSeq" id="WP_116467813.1">
    <property type="nucleotide sequence ID" value="NZ_QENQ01000001.1"/>
</dbReference>
<dbReference type="Gene3D" id="1.10.8.540">
    <property type="entry name" value="FHIPEP family, domain 3"/>
    <property type="match status" value="1"/>
</dbReference>
<comment type="caution">
    <text evidence="2">The sequence shown here is derived from an EMBL/GenBank/DDBJ whole genome shotgun (WGS) entry which is preliminary data.</text>
</comment>
<dbReference type="InterPro" id="IPR042193">
    <property type="entry name" value="FHIPEP_3"/>
</dbReference>
<keyword evidence="1" id="KW-0472">Membrane</keyword>
<dbReference type="AlphaFoldDB" id="A0A2U0SAG0"/>
<name>A0A2U0SAG0_9SPHN</name>
<accession>A0A2U0SAG0</accession>
<feature type="transmembrane region" description="Helical" evidence="1">
    <location>
        <begin position="244"/>
        <end position="262"/>
    </location>
</feature>
<dbReference type="Pfam" id="PF00771">
    <property type="entry name" value="FHIPEP"/>
    <property type="match status" value="2"/>
</dbReference>
<dbReference type="GO" id="GO:0005886">
    <property type="term" value="C:plasma membrane"/>
    <property type="evidence" value="ECO:0007669"/>
    <property type="project" value="TreeGrafter"/>
</dbReference>
<dbReference type="Gene3D" id="3.40.50.12790">
    <property type="entry name" value="FHIPEP family, domain 4"/>
    <property type="match status" value="1"/>
</dbReference>
<dbReference type="InterPro" id="IPR042196">
    <property type="entry name" value="FHIPEP_4"/>
</dbReference>
<dbReference type="OrthoDB" id="9759185at2"/>